<evidence type="ECO:0000256" key="3">
    <source>
        <dbReference type="ARBA" id="ARBA00022617"/>
    </source>
</evidence>
<keyword evidence="3 8" id="KW-0349">Heme</keyword>
<dbReference type="EMBL" id="JAJVDC020000134">
    <property type="protein sequence ID" value="KAL1622568.1"/>
    <property type="molecule type" value="Genomic_DNA"/>
</dbReference>
<reference evidence="9 10" key="1">
    <citation type="submission" date="2024-02" db="EMBL/GenBank/DDBJ databases">
        <title>De novo assembly and annotation of 12 fungi associated with fruit tree decline syndrome in Ontario, Canada.</title>
        <authorList>
            <person name="Sulman M."/>
            <person name="Ellouze W."/>
            <person name="Ilyukhin E."/>
        </authorList>
    </citation>
    <scope>NUCLEOTIDE SEQUENCE [LARGE SCALE GENOMIC DNA]</scope>
    <source>
        <strain evidence="9 10">M1-105</strain>
    </source>
</reference>
<sequence>MDEIKSNQRLSFTEVLREDKVDTISTEGFDVAPINAHMLRIEAKFTAALSEEANDALARVLPSGKDWQDTGAFLPAMTEIVTQMSARIFIGAPLCRNRQWLRISASYAEQMVLAMRSISRYLRIIRPLMQHLAPEMRRLNEVHNAARSLLSPILASRAKERSESEAQEKSIDALQWFSEVASAKKQPFDPLYTQLGLTVVAVSTTSALLTNVIFDLVAHLDLIQELRQEMMEVLGLQAEGDRWTKASLQRLQLLDSAMKETQRLNPPEALLMRRRVVRDFTLSDGTVLPAGSTIALPSAALRDPALFDHPEEYQGNRFLRMRQETGSQNKWQFVSTSKEMFGFGHGTHACPGRFFASV</sequence>
<keyword evidence="10" id="KW-1185">Reference proteome</keyword>
<keyword evidence="7 8" id="KW-0503">Monooxygenase</keyword>
<evidence type="ECO:0000256" key="2">
    <source>
        <dbReference type="ARBA" id="ARBA00010617"/>
    </source>
</evidence>
<dbReference type="InterPro" id="IPR017972">
    <property type="entry name" value="Cyt_P450_CS"/>
</dbReference>
<evidence type="ECO:0000256" key="1">
    <source>
        <dbReference type="ARBA" id="ARBA00001971"/>
    </source>
</evidence>
<keyword evidence="6 8" id="KW-0408">Iron</keyword>
<protein>
    <recommendedName>
        <fullName evidence="11">Cytochrome P450 monooxygenase</fullName>
    </recommendedName>
</protein>
<evidence type="ECO:0000313" key="9">
    <source>
        <dbReference type="EMBL" id="KAL1622568.1"/>
    </source>
</evidence>
<evidence type="ECO:0000256" key="8">
    <source>
        <dbReference type="RuleBase" id="RU000461"/>
    </source>
</evidence>
<dbReference type="PANTHER" id="PTHR46206">
    <property type="entry name" value="CYTOCHROME P450"/>
    <property type="match status" value="1"/>
</dbReference>
<dbReference type="PANTHER" id="PTHR46206:SF2">
    <property type="entry name" value="CYTOCHROME P450 MONOOXYGENASE AUSG-RELATED"/>
    <property type="match status" value="1"/>
</dbReference>
<comment type="cofactor">
    <cofactor evidence="1">
        <name>heme</name>
        <dbReference type="ChEBI" id="CHEBI:30413"/>
    </cofactor>
</comment>
<evidence type="ECO:0000256" key="4">
    <source>
        <dbReference type="ARBA" id="ARBA00022723"/>
    </source>
</evidence>
<evidence type="ECO:0008006" key="11">
    <source>
        <dbReference type="Google" id="ProtNLM"/>
    </source>
</evidence>
<evidence type="ECO:0000313" key="10">
    <source>
        <dbReference type="Proteomes" id="UP001521116"/>
    </source>
</evidence>
<accession>A0ABR3SJC1</accession>
<comment type="similarity">
    <text evidence="2 8">Belongs to the cytochrome P450 family.</text>
</comment>
<dbReference type="PRINTS" id="PR00465">
    <property type="entry name" value="EP450IV"/>
</dbReference>
<evidence type="ECO:0000256" key="6">
    <source>
        <dbReference type="ARBA" id="ARBA00023004"/>
    </source>
</evidence>
<keyword evidence="4 8" id="KW-0479">Metal-binding</keyword>
<evidence type="ECO:0000256" key="7">
    <source>
        <dbReference type="ARBA" id="ARBA00023033"/>
    </source>
</evidence>
<comment type="caution">
    <text evidence="9">The sequence shown here is derived from an EMBL/GenBank/DDBJ whole genome shotgun (WGS) entry which is preliminary data.</text>
</comment>
<dbReference type="InterPro" id="IPR002403">
    <property type="entry name" value="Cyt_P450_E_grp-IV"/>
</dbReference>
<dbReference type="Proteomes" id="UP001521116">
    <property type="component" value="Unassembled WGS sequence"/>
</dbReference>
<gene>
    <name evidence="9" type="ORF">SLS56_008746</name>
</gene>
<dbReference type="InterPro" id="IPR001128">
    <property type="entry name" value="Cyt_P450"/>
</dbReference>
<dbReference type="Pfam" id="PF00067">
    <property type="entry name" value="p450"/>
    <property type="match status" value="1"/>
</dbReference>
<dbReference type="Gene3D" id="1.10.630.10">
    <property type="entry name" value="Cytochrome P450"/>
    <property type="match status" value="1"/>
</dbReference>
<dbReference type="PROSITE" id="PS00086">
    <property type="entry name" value="CYTOCHROME_P450"/>
    <property type="match status" value="1"/>
</dbReference>
<dbReference type="InterPro" id="IPR036396">
    <property type="entry name" value="Cyt_P450_sf"/>
</dbReference>
<organism evidence="9 10">
    <name type="scientific">Neofusicoccum ribis</name>
    <dbReference type="NCBI Taxonomy" id="45134"/>
    <lineage>
        <taxon>Eukaryota</taxon>
        <taxon>Fungi</taxon>
        <taxon>Dikarya</taxon>
        <taxon>Ascomycota</taxon>
        <taxon>Pezizomycotina</taxon>
        <taxon>Dothideomycetes</taxon>
        <taxon>Dothideomycetes incertae sedis</taxon>
        <taxon>Botryosphaeriales</taxon>
        <taxon>Botryosphaeriaceae</taxon>
        <taxon>Neofusicoccum</taxon>
    </lineage>
</organism>
<name>A0ABR3SJC1_9PEZI</name>
<dbReference type="SUPFAM" id="SSF48264">
    <property type="entry name" value="Cytochrome P450"/>
    <property type="match status" value="1"/>
</dbReference>
<proteinExistence type="inferred from homology"/>
<evidence type="ECO:0000256" key="5">
    <source>
        <dbReference type="ARBA" id="ARBA00023002"/>
    </source>
</evidence>
<dbReference type="CDD" id="cd11041">
    <property type="entry name" value="CYP503A1-like"/>
    <property type="match status" value="1"/>
</dbReference>
<keyword evidence="5 8" id="KW-0560">Oxidoreductase</keyword>